<dbReference type="Proteomes" id="UP001526246">
    <property type="component" value="Unassembled WGS sequence"/>
</dbReference>
<reference evidence="1 2" key="1">
    <citation type="submission" date="2022-10" db="EMBL/GenBank/DDBJ databases">
        <title>Sphingomonas sp.</title>
        <authorList>
            <person name="Jin C."/>
        </authorList>
    </citation>
    <scope>NUCLEOTIDE SEQUENCE [LARGE SCALE GENOMIC DNA]</scope>
    <source>
        <strain evidence="1 2">BN140010</strain>
    </source>
</reference>
<dbReference type="EMBL" id="JAPDOB010000002">
    <property type="protein sequence ID" value="MCW3798619.1"/>
    <property type="molecule type" value="Genomic_DNA"/>
</dbReference>
<evidence type="ECO:0000313" key="1">
    <source>
        <dbReference type="EMBL" id="MCW3798619.1"/>
    </source>
</evidence>
<organism evidence="1 2">
    <name type="scientific">Sphingomonas arvum</name>
    <dbReference type="NCBI Taxonomy" id="2992113"/>
    <lineage>
        <taxon>Bacteria</taxon>
        <taxon>Pseudomonadati</taxon>
        <taxon>Pseudomonadota</taxon>
        <taxon>Alphaproteobacteria</taxon>
        <taxon>Sphingomonadales</taxon>
        <taxon>Sphingomonadaceae</taxon>
        <taxon>Sphingomonas</taxon>
    </lineage>
</organism>
<proteinExistence type="predicted"/>
<evidence type="ECO:0000313" key="2">
    <source>
        <dbReference type="Proteomes" id="UP001526246"/>
    </source>
</evidence>
<dbReference type="InterPro" id="IPR008767">
    <property type="entry name" value="Phage_SPP1_head-tail_adaptor"/>
</dbReference>
<dbReference type="Pfam" id="PF05521">
    <property type="entry name" value="Phage_HCP"/>
    <property type="match status" value="1"/>
</dbReference>
<protein>
    <submittedName>
        <fullName evidence="1">Head-tail adaptor protein</fullName>
    </submittedName>
</protein>
<gene>
    <name evidence="1" type="ORF">OMW55_12460</name>
</gene>
<dbReference type="Gene3D" id="2.40.10.270">
    <property type="entry name" value="Bacteriophage SPP1 head-tail adaptor protein"/>
    <property type="match status" value="1"/>
</dbReference>
<dbReference type="InterPro" id="IPR038666">
    <property type="entry name" value="SSP1_head-tail_sf"/>
</dbReference>
<name>A0ABT3JI42_9SPHN</name>
<dbReference type="RefSeq" id="WP_264883550.1">
    <property type="nucleotide sequence ID" value="NZ_JAPDOB010000002.1"/>
</dbReference>
<sequence length="109" mass="12538">MSAEFAGTLTQRVELQRLVSVRTAAGLSRRVWETFASCVASVTPDGTGSEAEGMTLSALARYRVVIRARKDLRIEQRLRWRERHFLVKQIIEDPRLPDRIQLRCEEVRA</sequence>
<keyword evidence="2" id="KW-1185">Reference proteome</keyword>
<comment type="caution">
    <text evidence="1">The sequence shown here is derived from an EMBL/GenBank/DDBJ whole genome shotgun (WGS) entry which is preliminary data.</text>
</comment>
<accession>A0ABT3JI42</accession>